<gene>
    <name evidence="2" type="primary">Dere\GG21759</name>
    <name evidence="2" type="synonym">dere_GLEANR_6545</name>
    <name evidence="2" type="synonym">GG21759</name>
    <name evidence="2" type="ORF">Dere_GG21759</name>
</gene>
<evidence type="ECO:0000313" key="2">
    <source>
        <dbReference type="EMBL" id="EDV54871.2"/>
    </source>
</evidence>
<feature type="compositionally biased region" description="Low complexity" evidence="1">
    <location>
        <begin position="307"/>
        <end position="320"/>
    </location>
</feature>
<sequence length="438" mass="49789">MYNWIQGLHNNERQGENEGNTGKLAFEGTVKLNANAQEFVPRFKREDSSKPDAVVGNSNINNMLNDGQKIKTKLMLPWKGFPNRSEKRDVEYKVLPRSKRLKWPIEDKLHVENDSTSSTNANSNAPATAPAGSRLYFEEKRREHERKVAVEALKLAEQRRMRDPLIAPMKGSGNSKDVQPIIHLSRSPVRFTPEERIGVTRLRAAKRERIERILREMTNGKQAALKEQELQEDKTCVDAESKEPNKAPNKEPNKEPNDQQSEKKEEAPVVTKKRYIPTTKEWDEQCRARQLAKMEAQKQNQVGVQDASPALSSSESAVSSKQPLIKSNVVNISPSGVIRLGDARGTTQPRYCPPAKLLDAEKRRGNLTHFRPLSNWPIRRSLQVPFKIQLNQRGKIVQRYTIDQLLLLEPQPEDLEKPQVDEALLGLGFLCDSFKRAS</sequence>
<dbReference type="InterPro" id="IPR009818">
    <property type="entry name" value="PAM2_motif"/>
</dbReference>
<organism evidence="2 3">
    <name type="scientific">Drosophila erecta</name>
    <name type="common">Fruit fly</name>
    <dbReference type="NCBI Taxonomy" id="7220"/>
    <lineage>
        <taxon>Eukaryota</taxon>
        <taxon>Metazoa</taxon>
        <taxon>Ecdysozoa</taxon>
        <taxon>Arthropoda</taxon>
        <taxon>Hexapoda</taxon>
        <taxon>Insecta</taxon>
        <taxon>Pterygota</taxon>
        <taxon>Neoptera</taxon>
        <taxon>Endopterygota</taxon>
        <taxon>Diptera</taxon>
        <taxon>Brachycera</taxon>
        <taxon>Muscomorpha</taxon>
        <taxon>Ephydroidea</taxon>
        <taxon>Drosophilidae</taxon>
        <taxon>Drosophila</taxon>
        <taxon>Sophophora</taxon>
    </lineage>
</organism>
<accession>B3NLF5</accession>
<dbReference type="Pfam" id="PF07145">
    <property type="entry name" value="PAM2"/>
    <property type="match status" value="1"/>
</dbReference>
<dbReference type="AlphaFoldDB" id="B3NLF5"/>
<feature type="region of interest" description="Disordered" evidence="1">
    <location>
        <begin position="297"/>
        <end position="320"/>
    </location>
</feature>
<dbReference type="Proteomes" id="UP000008711">
    <property type="component" value="Unassembled WGS sequence"/>
</dbReference>
<proteinExistence type="predicted"/>
<name>B3NLF5_DROER</name>
<reference evidence="2 3" key="2">
    <citation type="journal article" date="2008" name="Bioinformatics">
        <title>Assembly reconciliation.</title>
        <authorList>
            <person name="Zimin A.V."/>
            <person name="Smith D.R."/>
            <person name="Sutton G."/>
            <person name="Yorke J.A."/>
        </authorList>
    </citation>
    <scope>NUCLEOTIDE SEQUENCE [LARGE SCALE GENOMIC DNA]</scope>
    <source>
        <strain evidence="2 3">TSC#14021-0224.01</strain>
    </source>
</reference>
<keyword evidence="3" id="KW-1185">Reference proteome</keyword>
<protein>
    <submittedName>
        <fullName evidence="2">Uncharacterized protein</fullName>
    </submittedName>
</protein>
<evidence type="ECO:0000256" key="1">
    <source>
        <dbReference type="SAM" id="MobiDB-lite"/>
    </source>
</evidence>
<feature type="compositionally biased region" description="Low complexity" evidence="1">
    <location>
        <begin position="115"/>
        <end position="131"/>
    </location>
</feature>
<dbReference type="EMBL" id="CH954179">
    <property type="protein sequence ID" value="EDV54871.2"/>
    <property type="molecule type" value="Genomic_DNA"/>
</dbReference>
<evidence type="ECO:0000313" key="3">
    <source>
        <dbReference type="Proteomes" id="UP000008711"/>
    </source>
</evidence>
<dbReference type="OrthoDB" id="7870118at2759"/>
<feature type="region of interest" description="Disordered" evidence="1">
    <location>
        <begin position="222"/>
        <end position="272"/>
    </location>
</feature>
<dbReference type="eggNOG" id="ENOG502T8U0">
    <property type="taxonomic scope" value="Eukaryota"/>
</dbReference>
<dbReference type="HOGENOM" id="CLU_611487_0_0_1"/>
<feature type="region of interest" description="Disordered" evidence="1">
    <location>
        <begin position="112"/>
        <end position="132"/>
    </location>
</feature>
<feature type="compositionally biased region" description="Basic and acidic residues" evidence="1">
    <location>
        <begin position="224"/>
        <end position="267"/>
    </location>
</feature>
<reference evidence="2 3" key="1">
    <citation type="journal article" date="2007" name="Nature">
        <title>Evolution of genes and genomes on the Drosophila phylogeny.</title>
        <authorList>
            <consortium name="Drosophila 12 Genomes Consortium"/>
            <person name="Clark A.G."/>
            <person name="Eisen M.B."/>
            <person name="Smith D.R."/>
            <person name="Bergman C.M."/>
            <person name="Oliver B."/>
            <person name="Markow T.A."/>
            <person name="Kaufman T.C."/>
            <person name="Kellis M."/>
            <person name="Gelbart W."/>
            <person name="Iyer V.N."/>
            <person name="Pollard D.A."/>
            <person name="Sackton T.B."/>
            <person name="Larracuente A.M."/>
            <person name="Singh N.D."/>
            <person name="Abad J.P."/>
            <person name="Abt D.N."/>
            <person name="Adryan B."/>
            <person name="Aguade M."/>
            <person name="Akashi H."/>
            <person name="Anderson W.W."/>
            <person name="Aquadro C.F."/>
            <person name="Ardell D.H."/>
            <person name="Arguello R."/>
            <person name="Artieri C.G."/>
            <person name="Barbash D.A."/>
            <person name="Barker D."/>
            <person name="Barsanti P."/>
            <person name="Batterham P."/>
            <person name="Batzoglou S."/>
            <person name="Begun D."/>
            <person name="Bhutkar A."/>
            <person name="Blanco E."/>
            <person name="Bosak S.A."/>
            <person name="Bradley R.K."/>
            <person name="Brand A.D."/>
            <person name="Brent M.R."/>
            <person name="Brooks A.N."/>
            <person name="Brown R.H."/>
            <person name="Butlin R.K."/>
            <person name="Caggese C."/>
            <person name="Calvi B.R."/>
            <person name="Bernardo de Carvalho A."/>
            <person name="Caspi A."/>
            <person name="Castrezana S."/>
            <person name="Celniker S.E."/>
            <person name="Chang J.L."/>
            <person name="Chapple C."/>
            <person name="Chatterji S."/>
            <person name="Chinwalla A."/>
            <person name="Civetta A."/>
            <person name="Clifton S.W."/>
            <person name="Comeron J.M."/>
            <person name="Costello J.C."/>
            <person name="Coyne J.A."/>
            <person name="Daub J."/>
            <person name="David R.G."/>
            <person name="Delcher A.L."/>
            <person name="Delehaunty K."/>
            <person name="Do C.B."/>
            <person name="Ebling H."/>
            <person name="Edwards K."/>
            <person name="Eickbush T."/>
            <person name="Evans J.D."/>
            <person name="Filipski A."/>
            <person name="Findeiss S."/>
            <person name="Freyhult E."/>
            <person name="Fulton L."/>
            <person name="Fulton R."/>
            <person name="Garcia A.C."/>
            <person name="Gardiner A."/>
            <person name="Garfield D.A."/>
            <person name="Garvin B.E."/>
            <person name="Gibson G."/>
            <person name="Gilbert D."/>
            <person name="Gnerre S."/>
            <person name="Godfrey J."/>
            <person name="Good R."/>
            <person name="Gotea V."/>
            <person name="Gravely B."/>
            <person name="Greenberg A.J."/>
            <person name="Griffiths-Jones S."/>
            <person name="Gross S."/>
            <person name="Guigo R."/>
            <person name="Gustafson E.A."/>
            <person name="Haerty W."/>
            <person name="Hahn M.W."/>
            <person name="Halligan D.L."/>
            <person name="Halpern A.L."/>
            <person name="Halter G.M."/>
            <person name="Han M.V."/>
            <person name="Heger A."/>
            <person name="Hillier L."/>
            <person name="Hinrichs A.S."/>
            <person name="Holmes I."/>
            <person name="Hoskins R.A."/>
            <person name="Hubisz M.J."/>
            <person name="Hultmark D."/>
            <person name="Huntley M.A."/>
            <person name="Jaffe D.B."/>
            <person name="Jagadeeshan S."/>
            <person name="Jeck W.R."/>
            <person name="Johnson J."/>
            <person name="Jones C.D."/>
            <person name="Jordan W.C."/>
            <person name="Karpen G.H."/>
            <person name="Kataoka E."/>
            <person name="Keightley P.D."/>
            <person name="Kheradpour P."/>
            <person name="Kirkness E.F."/>
            <person name="Koerich L.B."/>
            <person name="Kristiansen K."/>
            <person name="Kudrna D."/>
            <person name="Kulathinal R.J."/>
            <person name="Kumar S."/>
            <person name="Kwok R."/>
            <person name="Lander E."/>
            <person name="Langley C.H."/>
            <person name="Lapoint R."/>
            <person name="Lazzaro B.P."/>
            <person name="Lee S.J."/>
            <person name="Levesque L."/>
            <person name="Li R."/>
            <person name="Lin C.F."/>
            <person name="Lin M.F."/>
            <person name="Lindblad-Toh K."/>
            <person name="Llopart A."/>
            <person name="Long M."/>
            <person name="Low L."/>
            <person name="Lozovsky E."/>
            <person name="Lu J."/>
            <person name="Luo M."/>
            <person name="Machado C.A."/>
            <person name="Makalowski W."/>
            <person name="Marzo M."/>
            <person name="Matsuda M."/>
            <person name="Matzkin L."/>
            <person name="McAllister B."/>
            <person name="McBride C.S."/>
            <person name="McKernan B."/>
            <person name="McKernan K."/>
            <person name="Mendez-Lago M."/>
            <person name="Minx P."/>
            <person name="Mollenhauer M.U."/>
            <person name="Montooth K."/>
            <person name="Mount S.M."/>
            <person name="Mu X."/>
            <person name="Myers E."/>
            <person name="Negre B."/>
            <person name="Newfeld S."/>
            <person name="Nielsen R."/>
            <person name="Noor M.A."/>
            <person name="O'Grady P."/>
            <person name="Pachter L."/>
            <person name="Papaceit M."/>
            <person name="Parisi M.J."/>
            <person name="Parisi M."/>
            <person name="Parts L."/>
            <person name="Pedersen J.S."/>
            <person name="Pesole G."/>
            <person name="Phillippy A.M."/>
            <person name="Ponting C.P."/>
            <person name="Pop M."/>
            <person name="Porcelli D."/>
            <person name="Powell J.R."/>
            <person name="Prohaska S."/>
            <person name="Pruitt K."/>
            <person name="Puig M."/>
            <person name="Quesneville H."/>
            <person name="Ram K.R."/>
            <person name="Rand D."/>
            <person name="Rasmussen M.D."/>
            <person name="Reed L.K."/>
            <person name="Reenan R."/>
            <person name="Reily A."/>
            <person name="Remington K.A."/>
            <person name="Rieger T.T."/>
            <person name="Ritchie M.G."/>
            <person name="Robin C."/>
            <person name="Rogers Y.H."/>
            <person name="Rohde C."/>
            <person name="Rozas J."/>
            <person name="Rubenfield M.J."/>
            <person name="Ruiz A."/>
            <person name="Russo S."/>
            <person name="Salzberg S.L."/>
            <person name="Sanchez-Gracia A."/>
            <person name="Saranga D.J."/>
            <person name="Sato H."/>
            <person name="Schaeffer S.W."/>
            <person name="Schatz M.C."/>
            <person name="Schlenke T."/>
            <person name="Schwartz R."/>
            <person name="Segarra C."/>
            <person name="Singh R.S."/>
            <person name="Sirot L."/>
            <person name="Sirota M."/>
            <person name="Sisneros N.B."/>
            <person name="Smith C.D."/>
            <person name="Smith T.F."/>
            <person name="Spieth J."/>
            <person name="Stage D.E."/>
            <person name="Stark A."/>
            <person name="Stephan W."/>
            <person name="Strausberg R.L."/>
            <person name="Strempel S."/>
            <person name="Sturgill D."/>
            <person name="Sutton G."/>
            <person name="Sutton G.G."/>
            <person name="Tao W."/>
            <person name="Teichmann S."/>
            <person name="Tobari Y.N."/>
            <person name="Tomimura Y."/>
            <person name="Tsolas J.M."/>
            <person name="Valente V.L."/>
            <person name="Venter E."/>
            <person name="Venter J.C."/>
            <person name="Vicario S."/>
            <person name="Vieira F.G."/>
            <person name="Vilella A.J."/>
            <person name="Villasante A."/>
            <person name="Walenz B."/>
            <person name="Wang J."/>
            <person name="Wasserman M."/>
            <person name="Watts T."/>
            <person name="Wilson D."/>
            <person name="Wilson R.K."/>
            <person name="Wing R.A."/>
            <person name="Wolfner M.F."/>
            <person name="Wong A."/>
            <person name="Wong G.K."/>
            <person name="Wu C.I."/>
            <person name="Wu G."/>
            <person name="Yamamoto D."/>
            <person name="Yang H.P."/>
            <person name="Yang S.P."/>
            <person name="Yorke J.A."/>
            <person name="Yoshida K."/>
            <person name="Zdobnov E."/>
            <person name="Zhang P."/>
            <person name="Zhang Y."/>
            <person name="Zimin A.V."/>
            <person name="Baldwin J."/>
            <person name="Abdouelleil A."/>
            <person name="Abdulkadir J."/>
            <person name="Abebe A."/>
            <person name="Abera B."/>
            <person name="Abreu J."/>
            <person name="Acer S.C."/>
            <person name="Aftuck L."/>
            <person name="Alexander A."/>
            <person name="An P."/>
            <person name="Anderson E."/>
            <person name="Anderson S."/>
            <person name="Arachi H."/>
            <person name="Azer M."/>
            <person name="Bachantsang P."/>
            <person name="Barry A."/>
            <person name="Bayul T."/>
            <person name="Berlin A."/>
            <person name="Bessette D."/>
            <person name="Bloom T."/>
            <person name="Blye J."/>
            <person name="Boguslavskiy L."/>
            <person name="Bonnet C."/>
            <person name="Boukhgalter B."/>
            <person name="Bourzgui I."/>
            <person name="Brown A."/>
            <person name="Cahill P."/>
            <person name="Channer S."/>
            <person name="Cheshatsang Y."/>
            <person name="Chuda L."/>
            <person name="Citroen M."/>
            <person name="Collymore A."/>
            <person name="Cooke P."/>
            <person name="Costello M."/>
            <person name="D'Aco K."/>
            <person name="Daza R."/>
            <person name="De Haan G."/>
            <person name="DeGray S."/>
            <person name="DeMaso C."/>
            <person name="Dhargay N."/>
            <person name="Dooley K."/>
            <person name="Dooley E."/>
            <person name="Doricent M."/>
            <person name="Dorje P."/>
            <person name="Dorjee K."/>
            <person name="Dupes A."/>
            <person name="Elong R."/>
            <person name="Falk J."/>
            <person name="Farina A."/>
            <person name="Faro S."/>
            <person name="Ferguson D."/>
            <person name="Fisher S."/>
            <person name="Foley C.D."/>
            <person name="Franke A."/>
            <person name="Friedrich D."/>
            <person name="Gadbois L."/>
            <person name="Gearin G."/>
            <person name="Gearin C.R."/>
            <person name="Giannoukos G."/>
            <person name="Goode T."/>
            <person name="Graham J."/>
            <person name="Grandbois E."/>
            <person name="Grewal S."/>
            <person name="Gyaltsen K."/>
            <person name="Hafez N."/>
            <person name="Hagos B."/>
            <person name="Hall J."/>
            <person name="Henson C."/>
            <person name="Hollinger A."/>
            <person name="Honan T."/>
            <person name="Huard M.D."/>
            <person name="Hughes L."/>
            <person name="Hurhula B."/>
            <person name="Husby M.E."/>
            <person name="Kamat A."/>
            <person name="Kanga B."/>
            <person name="Kashin S."/>
            <person name="Khazanovich D."/>
            <person name="Kisner P."/>
            <person name="Lance K."/>
            <person name="Lara M."/>
            <person name="Lee W."/>
            <person name="Lennon N."/>
            <person name="Letendre F."/>
            <person name="LeVine R."/>
            <person name="Lipovsky A."/>
            <person name="Liu X."/>
            <person name="Liu J."/>
            <person name="Liu S."/>
            <person name="Lokyitsang T."/>
            <person name="Lokyitsang Y."/>
            <person name="Lubonja R."/>
            <person name="Lui A."/>
            <person name="MacDonald P."/>
            <person name="Magnisalis V."/>
            <person name="Maru K."/>
            <person name="Matthews C."/>
            <person name="McCusker W."/>
            <person name="McDonough S."/>
            <person name="Mehta T."/>
            <person name="Meldrim J."/>
            <person name="Meneus L."/>
            <person name="Mihai O."/>
            <person name="Mihalev A."/>
            <person name="Mihova T."/>
            <person name="Mittelman R."/>
            <person name="Mlenga V."/>
            <person name="Montmayeur A."/>
            <person name="Mulrain L."/>
            <person name="Navidi A."/>
            <person name="Naylor J."/>
            <person name="Negash T."/>
            <person name="Nguyen T."/>
            <person name="Nguyen N."/>
            <person name="Nicol R."/>
            <person name="Norbu C."/>
            <person name="Norbu N."/>
            <person name="Novod N."/>
            <person name="O'Neill B."/>
            <person name="Osman S."/>
            <person name="Markiewicz E."/>
            <person name="Oyono O.L."/>
            <person name="Patti C."/>
            <person name="Phunkhang P."/>
            <person name="Pierre F."/>
            <person name="Priest M."/>
            <person name="Raghuraman S."/>
            <person name="Rege F."/>
            <person name="Reyes R."/>
            <person name="Rise C."/>
            <person name="Rogov P."/>
            <person name="Ross K."/>
            <person name="Ryan E."/>
            <person name="Settipalli S."/>
            <person name="Shea T."/>
            <person name="Sherpa N."/>
            <person name="Shi L."/>
            <person name="Shih D."/>
            <person name="Sparrow T."/>
            <person name="Spaulding J."/>
            <person name="Stalker J."/>
            <person name="Stange-Thomann N."/>
            <person name="Stavropoulos S."/>
            <person name="Stone C."/>
            <person name="Strader C."/>
            <person name="Tesfaye S."/>
            <person name="Thomson T."/>
            <person name="Thoulutsang Y."/>
            <person name="Thoulutsang D."/>
            <person name="Topham K."/>
            <person name="Topping I."/>
            <person name="Tsamla T."/>
            <person name="Vassiliev H."/>
            <person name="Vo A."/>
            <person name="Wangchuk T."/>
            <person name="Wangdi T."/>
            <person name="Weiand M."/>
            <person name="Wilkinson J."/>
            <person name="Wilson A."/>
            <person name="Yadav S."/>
            <person name="Young G."/>
            <person name="Yu Q."/>
            <person name="Zembek L."/>
            <person name="Zhong D."/>
            <person name="Zimmer A."/>
            <person name="Zwirko Z."/>
            <person name="Jaffe D.B."/>
            <person name="Alvarez P."/>
            <person name="Brockman W."/>
            <person name="Butler J."/>
            <person name="Chin C."/>
            <person name="Gnerre S."/>
            <person name="Grabherr M."/>
            <person name="Kleber M."/>
            <person name="Mauceli E."/>
            <person name="MacCallum I."/>
        </authorList>
    </citation>
    <scope>NUCLEOTIDE SEQUENCE [LARGE SCALE GENOMIC DNA]</scope>
    <source>
        <strain evidence="2 3">TSC#14021-0224.01</strain>
    </source>
</reference>